<dbReference type="Proteomes" id="UP000045545">
    <property type="component" value="Unassembled WGS sequence"/>
</dbReference>
<organism evidence="2 3">
    <name type="scientific">Syntrophomonas zehnderi OL-4</name>
    <dbReference type="NCBI Taxonomy" id="690567"/>
    <lineage>
        <taxon>Bacteria</taxon>
        <taxon>Bacillati</taxon>
        <taxon>Bacillota</taxon>
        <taxon>Clostridia</taxon>
        <taxon>Eubacteriales</taxon>
        <taxon>Syntrophomonadaceae</taxon>
        <taxon>Syntrophomonas</taxon>
    </lineage>
</organism>
<feature type="region of interest" description="Disordered" evidence="1">
    <location>
        <begin position="240"/>
        <end position="261"/>
    </location>
</feature>
<evidence type="ECO:0000256" key="1">
    <source>
        <dbReference type="SAM" id="MobiDB-lite"/>
    </source>
</evidence>
<reference evidence="2 3" key="1">
    <citation type="submission" date="2015-03" db="EMBL/GenBank/DDBJ databases">
        <authorList>
            <person name="Murphy D."/>
        </authorList>
    </citation>
    <scope>NUCLEOTIDE SEQUENCE [LARGE SCALE GENOMIC DNA]</scope>
    <source>
        <strain evidence="2 3">OL-4</strain>
    </source>
</reference>
<gene>
    <name evidence="2" type="ORF">1778</name>
</gene>
<evidence type="ECO:0000313" key="3">
    <source>
        <dbReference type="Proteomes" id="UP000045545"/>
    </source>
</evidence>
<dbReference type="STRING" id="690567.1778"/>
<accession>A0A0E4GE47</accession>
<sequence>MTLYKEDEFQSTHPHGVRRLHTWQASLYPLVSIHAPARGATSPRGLRSVRPSVSIHAPARGATSYKPAQAAGGKLFQSTHPHGVRQRLPFMEQDEIRVSIHAPARGATSPLVCPFDTDCRFNPRTRTGCDFTIFFHYFLRRSFNPRTRTGCDGRLFLRPFHPLNSFNPRTRTGCDDIIAFSTTLSMRFNPRTRTGCDDTSSPGVPGGNCFNPRTRTGCDHILAESLQRVLQVSIHAPARGATAVSKPRSARHTGFNPRTRTGCDPAERWLVQVQRGVSIHAPARGATREKGQAFIEGPMFQSTHPHGVRLRYLIPRCTRRKLFQSTHPHGVRPDTYGLRVCSFSSFNPRTRTGCDV</sequence>
<dbReference type="AlphaFoldDB" id="A0A0E4GE47"/>
<keyword evidence="3" id="KW-1185">Reference proteome</keyword>
<name>A0A0E4GE47_9FIRM</name>
<proteinExistence type="predicted"/>
<protein>
    <submittedName>
        <fullName evidence="2">Uncharacterized</fullName>
    </submittedName>
</protein>
<dbReference type="EMBL" id="CGIH01000029">
    <property type="protein sequence ID" value="CFX74670.1"/>
    <property type="molecule type" value="Genomic_DNA"/>
</dbReference>
<evidence type="ECO:0000313" key="2">
    <source>
        <dbReference type="EMBL" id="CFX74670.1"/>
    </source>
</evidence>
<dbReference type="AntiFam" id="ANF00272">
    <property type="entry name" value="Translation of CRISPR region"/>
</dbReference>